<dbReference type="PANTHER" id="PTHR21716">
    <property type="entry name" value="TRANSMEMBRANE PROTEIN"/>
    <property type="match status" value="1"/>
</dbReference>
<feature type="transmembrane region" description="Helical" evidence="6">
    <location>
        <begin position="167"/>
        <end position="185"/>
    </location>
</feature>
<evidence type="ECO:0000313" key="8">
    <source>
        <dbReference type="Proteomes" id="UP000001693"/>
    </source>
</evidence>
<dbReference type="KEGG" id="lch:Lcho_0013"/>
<reference evidence="7 8" key="1">
    <citation type="submission" date="2008-03" db="EMBL/GenBank/DDBJ databases">
        <title>Complete sequence of Leptothrix cholodnii SP-6.</title>
        <authorList>
            <consortium name="US DOE Joint Genome Institute"/>
            <person name="Copeland A."/>
            <person name="Lucas S."/>
            <person name="Lapidus A."/>
            <person name="Glavina del Rio T."/>
            <person name="Dalin E."/>
            <person name="Tice H."/>
            <person name="Bruce D."/>
            <person name="Goodwin L."/>
            <person name="Pitluck S."/>
            <person name="Chertkov O."/>
            <person name="Brettin T."/>
            <person name="Detter J.C."/>
            <person name="Han C."/>
            <person name="Kuske C.R."/>
            <person name="Schmutz J."/>
            <person name="Larimer F."/>
            <person name="Land M."/>
            <person name="Hauser L."/>
            <person name="Kyrpides N."/>
            <person name="Lykidis A."/>
            <person name="Emerson D."/>
            <person name="Richardson P."/>
        </authorList>
    </citation>
    <scope>NUCLEOTIDE SEQUENCE [LARGE SCALE GENOMIC DNA]</scope>
    <source>
        <strain evidence="8">ATCC 51168 / LMG 8142 / SP-6</strain>
    </source>
</reference>
<feature type="transmembrane region" description="Helical" evidence="6">
    <location>
        <begin position="315"/>
        <end position="348"/>
    </location>
</feature>
<accession>B1Y559</accession>
<evidence type="ECO:0000313" key="7">
    <source>
        <dbReference type="EMBL" id="ACB32289.1"/>
    </source>
</evidence>
<evidence type="ECO:0000256" key="4">
    <source>
        <dbReference type="ARBA" id="ARBA00022989"/>
    </source>
</evidence>
<dbReference type="GO" id="GO:0016020">
    <property type="term" value="C:membrane"/>
    <property type="evidence" value="ECO:0007669"/>
    <property type="project" value="UniProtKB-SubCell"/>
</dbReference>
<name>B1Y559_LEPCP</name>
<evidence type="ECO:0000256" key="2">
    <source>
        <dbReference type="ARBA" id="ARBA00009773"/>
    </source>
</evidence>
<feature type="transmembrane region" description="Helical" evidence="6">
    <location>
        <begin position="220"/>
        <end position="242"/>
    </location>
</feature>
<evidence type="ECO:0008006" key="9">
    <source>
        <dbReference type="Google" id="ProtNLM"/>
    </source>
</evidence>
<evidence type="ECO:0000256" key="3">
    <source>
        <dbReference type="ARBA" id="ARBA00022692"/>
    </source>
</evidence>
<dbReference type="HOGENOM" id="CLU_041771_1_0_4"/>
<keyword evidence="8" id="KW-1185">Reference proteome</keyword>
<feature type="transmembrane region" description="Helical" evidence="6">
    <location>
        <begin position="282"/>
        <end position="303"/>
    </location>
</feature>
<keyword evidence="4 6" id="KW-1133">Transmembrane helix</keyword>
<gene>
    <name evidence="7" type="ordered locus">Lcho_0013</name>
</gene>
<dbReference type="STRING" id="395495.Lcho_0013"/>
<dbReference type="InterPro" id="IPR002549">
    <property type="entry name" value="AI-2E-like"/>
</dbReference>
<comment type="subcellular location">
    <subcellularLocation>
        <location evidence="1">Membrane</location>
        <topology evidence="1">Multi-pass membrane protein</topology>
    </subcellularLocation>
</comment>
<dbReference type="eggNOG" id="COG0628">
    <property type="taxonomic scope" value="Bacteria"/>
</dbReference>
<evidence type="ECO:0000256" key="5">
    <source>
        <dbReference type="ARBA" id="ARBA00023136"/>
    </source>
</evidence>
<proteinExistence type="inferred from homology"/>
<dbReference type="EMBL" id="CP001013">
    <property type="protein sequence ID" value="ACB32289.1"/>
    <property type="molecule type" value="Genomic_DNA"/>
</dbReference>
<evidence type="ECO:0000256" key="6">
    <source>
        <dbReference type="SAM" id="Phobius"/>
    </source>
</evidence>
<feature type="transmembrane region" description="Helical" evidence="6">
    <location>
        <begin position="249"/>
        <end position="276"/>
    </location>
</feature>
<dbReference type="AlphaFoldDB" id="B1Y559"/>
<keyword evidence="3 6" id="KW-0812">Transmembrane</keyword>
<protein>
    <recommendedName>
        <fullName evidence="9">AI-2E family transporter</fullName>
    </recommendedName>
</protein>
<sequence length="363" mass="38968" precursor="true">MKPSERSSMPERTTPRWLHRTVVAGLLGALLLVGFVVMRPFLVSIAWAAILVYVSWPLHVRTLALLRGHRAWAALAMSGVLTLTLGVTLLWLGLLLRGELILAFREVTALLQTGPHLPEPIARIPLLGPWLQERLAEFGGDRAALKLQLTELAEQWAGRTLRILGDVGVNALLFGVALVTSFFLFRDGDRLLEQLRRILQGLLGERVDGYFNAVGDTTRAVVYGLLLAATAQGLMAGLGYWVAGVKAPVFWGAATAVIALIPFGAPLVWGSIGLWLLLQGQLGAGIGLLLWGGLAVSWIDNLVRPMVISGVADIPFLLVLFGVMGGLAAFGLIGLFVGPVVLAVLLALWREWAAVIEPAAAGR</sequence>
<dbReference type="Pfam" id="PF01594">
    <property type="entry name" value="AI-2E_transport"/>
    <property type="match status" value="1"/>
</dbReference>
<dbReference type="Proteomes" id="UP000001693">
    <property type="component" value="Chromosome"/>
</dbReference>
<dbReference type="PANTHER" id="PTHR21716:SF4">
    <property type="entry name" value="TRANSMEMBRANE PROTEIN 245"/>
    <property type="match status" value="1"/>
</dbReference>
<organism evidence="7 8">
    <name type="scientific">Leptothrix cholodnii (strain ATCC 51168 / LMG 8142 / SP-6)</name>
    <name type="common">Leptothrix discophora (strain SP-6)</name>
    <dbReference type="NCBI Taxonomy" id="395495"/>
    <lineage>
        <taxon>Bacteria</taxon>
        <taxon>Pseudomonadati</taxon>
        <taxon>Pseudomonadota</taxon>
        <taxon>Betaproteobacteria</taxon>
        <taxon>Burkholderiales</taxon>
        <taxon>Sphaerotilaceae</taxon>
        <taxon>Leptothrix</taxon>
    </lineage>
</organism>
<feature type="transmembrane region" description="Helical" evidence="6">
    <location>
        <begin position="72"/>
        <end position="96"/>
    </location>
</feature>
<evidence type="ECO:0000256" key="1">
    <source>
        <dbReference type="ARBA" id="ARBA00004141"/>
    </source>
</evidence>
<comment type="similarity">
    <text evidence="2">Belongs to the autoinducer-2 exporter (AI-2E) (TC 2.A.86) family.</text>
</comment>
<keyword evidence="5 6" id="KW-0472">Membrane</keyword>